<dbReference type="PANTHER" id="PTHR35580">
    <property type="entry name" value="CELL SURFACE GLYCOPROTEIN (S-LAYER PROTEIN)-LIKE PROTEIN"/>
    <property type="match status" value="1"/>
</dbReference>
<feature type="non-terminal residue" evidence="1">
    <location>
        <position position="1"/>
    </location>
</feature>
<reference evidence="1" key="1">
    <citation type="submission" date="2018-06" db="EMBL/GenBank/DDBJ databases">
        <authorList>
            <person name="Zhirakovskaya E."/>
        </authorList>
    </citation>
    <scope>NUCLEOTIDE SEQUENCE</scope>
</reference>
<dbReference type="Gene3D" id="2.120.10.30">
    <property type="entry name" value="TolB, C-terminal domain"/>
    <property type="match status" value="1"/>
</dbReference>
<dbReference type="AlphaFoldDB" id="A0A3B0SZN5"/>
<accession>A0A3B0SZN5</accession>
<gene>
    <name evidence="1" type="ORF">MNBD_ALPHA01-2405</name>
</gene>
<sequence>PTAILARLSSQFRGGLGQVQDYVRDVELDKLTLMFGEKQPRVTSGVSLGKNNRDITGATLSVTSKTQVIPGLSGTEVFTLRLDKTTDADDITIDLSQITDTLNLTNLTSYINQQINALTVLDNEGNPVSKYKTRFVIEEVSANKFALKLDVGASENITLTAQASEPSLYITGSSKAVGTDATETATLTKLRNLAAAGPITEFSSQIAGTDLNSILPPLTDDDGKVIESDGEIFETRANATAVDSQGNVYVVGSTRGDMGSQINAAEEQDVFLTKYDASGNVLWSRLLGASDTAKAFDLVVDGNDNIVIAGQVNDELVTGDILSGYDSFVTKFDSQGQEIWTYQQDTAATDRANSLAIDGAGDVIVTGSILGRLNSGTTHGGASDIFVTRLSGTDGTLTASAQIGGAGTELGEAVAIAGDGNILVAGREDGRVIIRKLDATNLSNQLASYDLGDLGGGAISDIVVDAAGDIYVAGTSFNGSLSGGSVTAAHSGGADGFITRLSDGGTTLSAVWTNYLGSSAADRIEGLSVQNGAVYVAGKTSGTLPGATKTGATDGFAAKIDVALGTADWIRQFGGVAGYNGSSALAFSASGSSVLTRLGLPIGLYDNKQTYDIETQTSARAGDYFSISVNGGQAQKVIIKAGDDFTTLAKRIQKLSYRFIEVTQVIGTNGPELKIETKDGSTLDIIAGKGARDALVSLGLQPAKILPIEKVLAIGEDSLGTDPDNLGGVFGLELLSGFSLRSKKEAEFVSSQINNALETIQRAFRSLTYDPVKADLLKEARLKSGTVPPYLSKQLANYQDGLNRLSLFTGGGFSV</sequence>
<proteinExistence type="predicted"/>
<dbReference type="InterPro" id="IPR052918">
    <property type="entry name" value="Motility_Chemotaxis_Reg"/>
</dbReference>
<organism evidence="1">
    <name type="scientific">hydrothermal vent metagenome</name>
    <dbReference type="NCBI Taxonomy" id="652676"/>
    <lineage>
        <taxon>unclassified sequences</taxon>
        <taxon>metagenomes</taxon>
        <taxon>ecological metagenomes</taxon>
    </lineage>
</organism>
<evidence type="ECO:0000313" key="1">
    <source>
        <dbReference type="EMBL" id="VAW00226.1"/>
    </source>
</evidence>
<dbReference type="PANTHER" id="PTHR35580:SF1">
    <property type="entry name" value="PHYTASE-LIKE DOMAIN-CONTAINING PROTEIN"/>
    <property type="match status" value="1"/>
</dbReference>
<protein>
    <recommendedName>
        <fullName evidence="2">Bulb-type lectin domain-containing protein</fullName>
    </recommendedName>
</protein>
<dbReference type="EMBL" id="UOEJ01000131">
    <property type="protein sequence ID" value="VAW00226.1"/>
    <property type="molecule type" value="Genomic_DNA"/>
</dbReference>
<dbReference type="InterPro" id="IPR011042">
    <property type="entry name" value="6-blade_b-propeller_TolB-like"/>
</dbReference>
<evidence type="ECO:0008006" key="2">
    <source>
        <dbReference type="Google" id="ProtNLM"/>
    </source>
</evidence>
<dbReference type="SUPFAM" id="SSF101898">
    <property type="entry name" value="NHL repeat"/>
    <property type="match status" value="1"/>
</dbReference>
<name>A0A3B0SZN5_9ZZZZ</name>